<gene>
    <name evidence="1" type="ORF">PITCH_A1260008</name>
</gene>
<evidence type="ECO:0000313" key="1">
    <source>
        <dbReference type="EMBL" id="SPD72185.1"/>
    </source>
</evidence>
<dbReference type="AlphaFoldDB" id="A0A445MRW7"/>
<protein>
    <submittedName>
        <fullName evidence="1">Uncharacterized protein</fullName>
    </submittedName>
</protein>
<proteinExistence type="predicted"/>
<reference evidence="1" key="1">
    <citation type="submission" date="2018-01" db="EMBL/GenBank/DDBJ databases">
        <authorList>
            <person name="Regsiter A."/>
            <person name="William W."/>
        </authorList>
    </citation>
    <scope>NUCLEOTIDE SEQUENCE</scope>
    <source>
        <strain evidence="1">TRIP AH-1</strain>
    </source>
</reference>
<organism evidence="1">
    <name type="scientific">uncultured Desulfobacterium sp</name>
    <dbReference type="NCBI Taxonomy" id="201089"/>
    <lineage>
        <taxon>Bacteria</taxon>
        <taxon>Pseudomonadati</taxon>
        <taxon>Thermodesulfobacteriota</taxon>
        <taxon>Desulfobacteria</taxon>
        <taxon>Desulfobacterales</taxon>
        <taxon>Desulfobacteriaceae</taxon>
        <taxon>Desulfobacterium</taxon>
        <taxon>environmental samples</taxon>
    </lineage>
</organism>
<sequence>MFAYLRVTTNKQAAFYATLLKQIQKGIRRAYMAFSACTAIEIMGRRNYHFCHW</sequence>
<dbReference type="EMBL" id="OJIN01000031">
    <property type="protein sequence ID" value="SPD72185.1"/>
    <property type="molecule type" value="Genomic_DNA"/>
</dbReference>
<name>A0A445MRW7_9BACT</name>
<accession>A0A445MRW7</accession>